<evidence type="ECO:0000313" key="5">
    <source>
        <dbReference type="Proteomes" id="UP001652740"/>
    </source>
</evidence>
<dbReference type="InterPro" id="IPR038606">
    <property type="entry name" value="To_sf"/>
</dbReference>
<keyword evidence="2" id="KW-0090">Biological rhythms</keyword>
<dbReference type="InParanoid" id="A0A6J1WFX0"/>
<feature type="signal peptide" evidence="4">
    <location>
        <begin position="1"/>
        <end position="19"/>
    </location>
</feature>
<dbReference type="GO" id="GO:0007623">
    <property type="term" value="P:circadian rhythm"/>
    <property type="evidence" value="ECO:0007669"/>
    <property type="project" value="UniProtKB-ARBA"/>
</dbReference>
<dbReference type="FunCoup" id="A0A6J1WFX0">
    <property type="interactions" value="6"/>
</dbReference>
<dbReference type="InterPro" id="IPR010562">
    <property type="entry name" value="Haemolymph_juvenile_hormone-bd"/>
</dbReference>
<dbReference type="KEGG" id="gmw:113509707"/>
<organism evidence="5 6">
    <name type="scientific">Galleria mellonella</name>
    <name type="common">Greater wax moth</name>
    <dbReference type="NCBI Taxonomy" id="7137"/>
    <lineage>
        <taxon>Eukaryota</taxon>
        <taxon>Metazoa</taxon>
        <taxon>Ecdysozoa</taxon>
        <taxon>Arthropoda</taxon>
        <taxon>Hexapoda</taxon>
        <taxon>Insecta</taxon>
        <taxon>Pterygota</taxon>
        <taxon>Neoptera</taxon>
        <taxon>Endopterygota</taxon>
        <taxon>Lepidoptera</taxon>
        <taxon>Glossata</taxon>
        <taxon>Ditrysia</taxon>
        <taxon>Pyraloidea</taxon>
        <taxon>Pyralidae</taxon>
        <taxon>Galleriinae</taxon>
        <taxon>Galleria</taxon>
    </lineage>
</organism>
<accession>A0A6J1WFX0</accession>
<proteinExistence type="inferred from homology"/>
<name>A0A6J1WFX0_GALME</name>
<keyword evidence="5" id="KW-1185">Reference proteome</keyword>
<dbReference type="OrthoDB" id="6853364at2759"/>
<dbReference type="CTD" id="100302606"/>
<sequence length="240" mass="26703">MYNLFSLICLYAFGHLASSTSVPFITKCNLNDSKCIKKSTQAVIPIFANGIPDMGIESLEPMELKKVDASTSNLKLIVTDLSIAGIKNCIAKKIQFDDSKPTKFLFKIECTADLKGNYEMNGQLLILPIQGKGRVTAVIRKIVFTITGEYGKITGKDGETHWDITNWKHTFDIKEKSDLNFENLFNGNEVLGKTAQEVINSSANDILLEIGMPFTTAFITNIISNVQKFFHTVPLKELIN</sequence>
<comment type="similarity">
    <text evidence="3">Belongs to the TO family.</text>
</comment>
<dbReference type="PANTHER" id="PTHR11008:SF32">
    <property type="entry name" value="CIRCADIAN CLOCK-CONTROLLED PROTEIN DAYWAKE-RELATED"/>
    <property type="match status" value="1"/>
</dbReference>
<reference evidence="6" key="1">
    <citation type="submission" date="2025-08" db="UniProtKB">
        <authorList>
            <consortium name="RefSeq"/>
        </authorList>
    </citation>
    <scope>IDENTIFICATION</scope>
    <source>
        <tissue evidence="6">Whole larvae</tissue>
    </source>
</reference>
<evidence type="ECO:0000256" key="3">
    <source>
        <dbReference type="ARBA" id="ARBA00060902"/>
    </source>
</evidence>
<dbReference type="Pfam" id="PF06585">
    <property type="entry name" value="JHBP"/>
    <property type="match status" value="1"/>
</dbReference>
<keyword evidence="1 4" id="KW-0732">Signal</keyword>
<dbReference type="AlphaFoldDB" id="A0A6J1WFX0"/>
<dbReference type="GO" id="GO:0005615">
    <property type="term" value="C:extracellular space"/>
    <property type="evidence" value="ECO:0007669"/>
    <property type="project" value="TreeGrafter"/>
</dbReference>
<dbReference type="FunFam" id="3.15.10.30:FF:000001">
    <property type="entry name" value="Takeout-like protein 1"/>
    <property type="match status" value="1"/>
</dbReference>
<evidence type="ECO:0000256" key="4">
    <source>
        <dbReference type="SAM" id="SignalP"/>
    </source>
</evidence>
<gene>
    <name evidence="6" type="primary">LOC113509707</name>
</gene>
<dbReference type="RefSeq" id="XP_026748908.1">
    <property type="nucleotide sequence ID" value="XM_026893107.3"/>
</dbReference>
<dbReference type="PANTHER" id="PTHR11008">
    <property type="entry name" value="PROTEIN TAKEOUT-LIKE PROTEIN"/>
    <property type="match status" value="1"/>
</dbReference>
<feature type="chain" id="PRO_5026954955" evidence="4">
    <location>
        <begin position="20"/>
        <end position="240"/>
    </location>
</feature>
<evidence type="ECO:0000256" key="2">
    <source>
        <dbReference type="ARBA" id="ARBA00023108"/>
    </source>
</evidence>
<dbReference type="Gene3D" id="3.15.10.30">
    <property type="entry name" value="Haemolymph juvenile hormone binding protein"/>
    <property type="match status" value="1"/>
</dbReference>
<evidence type="ECO:0000256" key="1">
    <source>
        <dbReference type="ARBA" id="ARBA00022729"/>
    </source>
</evidence>
<dbReference type="GeneID" id="113509707"/>
<dbReference type="SMART" id="SM00700">
    <property type="entry name" value="JHBP"/>
    <property type="match status" value="1"/>
</dbReference>
<dbReference type="Proteomes" id="UP001652740">
    <property type="component" value="Unplaced"/>
</dbReference>
<protein>
    <submittedName>
        <fullName evidence="6">Circadian clock-controlled protein daywake-like</fullName>
    </submittedName>
</protein>
<evidence type="ECO:0000313" key="6">
    <source>
        <dbReference type="RefSeq" id="XP_026748908.1"/>
    </source>
</evidence>